<dbReference type="KEGG" id="spoa:EQM13_12800"/>
<dbReference type="GO" id="GO:0008237">
    <property type="term" value="F:metallopeptidase activity"/>
    <property type="evidence" value="ECO:0007669"/>
    <property type="project" value="UniProtKB-KW"/>
</dbReference>
<feature type="transmembrane region" description="Helical" evidence="1">
    <location>
        <begin position="180"/>
        <end position="198"/>
    </location>
</feature>
<feature type="domain" description="CAAX prenyl protease 2/Lysostaphin resistance protein A-like" evidence="2">
    <location>
        <begin position="149"/>
        <end position="235"/>
    </location>
</feature>
<sequence>MEVNDVEKKKVHKGPLYYWLYYLALAMLISIFLGQLFPYLVTRLLGIVGILSPKDYFQFEFMKFDLYYLYFGAFVFLLYYYIFKKNKRIENGDYLHLFKLKPMNIILYVLIGFSLSCCNGYIVDLTGKFFVKSFQNYSRNFKVWEGNNVYTFVILAVIIGPIVQEVAVRHFFSRCLYRSYSLITVILLQAVMFGVGHMNSIQGIYTFIGGILFMVLVLWMDNLYPAVISHMACNLYAVVVSPFLYKYGIDLKMFFAVLIIPLLFMVYKRRQYDALDKNNPYWR</sequence>
<gene>
    <name evidence="3" type="ORF">EQM13_12800</name>
</gene>
<reference evidence="4" key="1">
    <citation type="submission" date="2019-01" db="EMBL/GenBank/DDBJ databases">
        <title>Draft genomes of a novel of Sporanaerobacter strains.</title>
        <authorList>
            <person name="Ma S."/>
        </authorList>
    </citation>
    <scope>NUCLEOTIDE SEQUENCE [LARGE SCALE GENOMIC DNA]</scope>
    <source>
        <strain evidence="4">NJN-17</strain>
    </source>
</reference>
<accession>A0A410QEG4</accession>
<protein>
    <submittedName>
        <fullName evidence="3">CPBP family intramembrane metalloprotease</fullName>
    </submittedName>
</protein>
<keyword evidence="3" id="KW-0482">Metalloprotease</keyword>
<dbReference type="Proteomes" id="UP000287969">
    <property type="component" value="Chromosome"/>
</dbReference>
<keyword evidence="4" id="KW-1185">Reference proteome</keyword>
<dbReference type="EMBL" id="CP035282">
    <property type="protein sequence ID" value="QAT62377.1"/>
    <property type="molecule type" value="Genomic_DNA"/>
</dbReference>
<feature type="transmembrane region" description="Helical" evidence="1">
    <location>
        <begin position="227"/>
        <end position="245"/>
    </location>
</feature>
<organism evidence="3 4">
    <name type="scientific">Acidilutibacter cellobiosedens</name>
    <dbReference type="NCBI Taxonomy" id="2507161"/>
    <lineage>
        <taxon>Bacteria</taxon>
        <taxon>Bacillati</taxon>
        <taxon>Bacillota</taxon>
        <taxon>Tissierellia</taxon>
        <taxon>Tissierellales</taxon>
        <taxon>Acidilutibacteraceae</taxon>
        <taxon>Acidilutibacter</taxon>
    </lineage>
</organism>
<dbReference type="InterPro" id="IPR003675">
    <property type="entry name" value="Rce1/LyrA-like_dom"/>
</dbReference>
<keyword evidence="3" id="KW-0645">Protease</keyword>
<dbReference type="GO" id="GO:0006508">
    <property type="term" value="P:proteolysis"/>
    <property type="evidence" value="ECO:0007669"/>
    <property type="project" value="UniProtKB-KW"/>
</dbReference>
<dbReference type="AlphaFoldDB" id="A0A410QEG4"/>
<feature type="transmembrane region" description="Helical" evidence="1">
    <location>
        <begin position="16"/>
        <end position="37"/>
    </location>
</feature>
<feature type="transmembrane region" description="Helical" evidence="1">
    <location>
        <begin position="204"/>
        <end position="220"/>
    </location>
</feature>
<dbReference type="GO" id="GO:0080120">
    <property type="term" value="P:CAAX-box protein maturation"/>
    <property type="evidence" value="ECO:0007669"/>
    <property type="project" value="UniProtKB-ARBA"/>
</dbReference>
<feature type="transmembrane region" description="Helical" evidence="1">
    <location>
        <begin position="149"/>
        <end position="168"/>
    </location>
</feature>
<evidence type="ECO:0000256" key="1">
    <source>
        <dbReference type="SAM" id="Phobius"/>
    </source>
</evidence>
<dbReference type="OrthoDB" id="9782250at2"/>
<name>A0A410QEG4_9FIRM</name>
<dbReference type="Pfam" id="PF02517">
    <property type="entry name" value="Rce1-like"/>
    <property type="match status" value="1"/>
</dbReference>
<keyword evidence="1" id="KW-0812">Transmembrane</keyword>
<evidence type="ECO:0000313" key="4">
    <source>
        <dbReference type="Proteomes" id="UP000287969"/>
    </source>
</evidence>
<dbReference type="GO" id="GO:0004175">
    <property type="term" value="F:endopeptidase activity"/>
    <property type="evidence" value="ECO:0007669"/>
    <property type="project" value="UniProtKB-ARBA"/>
</dbReference>
<feature type="transmembrane region" description="Helical" evidence="1">
    <location>
        <begin position="251"/>
        <end position="267"/>
    </location>
</feature>
<keyword evidence="1" id="KW-1133">Transmembrane helix</keyword>
<keyword evidence="1" id="KW-0472">Membrane</keyword>
<keyword evidence="3" id="KW-0378">Hydrolase</keyword>
<evidence type="ECO:0000259" key="2">
    <source>
        <dbReference type="Pfam" id="PF02517"/>
    </source>
</evidence>
<feature type="transmembrane region" description="Helical" evidence="1">
    <location>
        <begin position="66"/>
        <end position="83"/>
    </location>
</feature>
<evidence type="ECO:0000313" key="3">
    <source>
        <dbReference type="EMBL" id="QAT62377.1"/>
    </source>
</evidence>
<feature type="transmembrane region" description="Helical" evidence="1">
    <location>
        <begin position="104"/>
        <end position="123"/>
    </location>
</feature>
<proteinExistence type="predicted"/>